<dbReference type="Proteomes" id="UP000265515">
    <property type="component" value="Unassembled WGS sequence"/>
</dbReference>
<dbReference type="Gramene" id="GBG86371">
    <property type="protein sequence ID" value="GBG86371"/>
    <property type="gene ID" value="CBR_g41366"/>
</dbReference>
<organism evidence="4 5">
    <name type="scientific">Chara braunii</name>
    <name type="common">Braun's stonewort</name>
    <dbReference type="NCBI Taxonomy" id="69332"/>
    <lineage>
        <taxon>Eukaryota</taxon>
        <taxon>Viridiplantae</taxon>
        <taxon>Streptophyta</taxon>
        <taxon>Charophyceae</taxon>
        <taxon>Charales</taxon>
        <taxon>Characeae</taxon>
        <taxon>Chara</taxon>
    </lineage>
</organism>
<comment type="similarity">
    <text evidence="1">Belongs to the SDHAF4 family.</text>
</comment>
<dbReference type="PANTHER" id="PTHR28524:SF3">
    <property type="entry name" value="SUCCINATE DEHYDROGENASE ASSEMBLY FACTOR 4, MITOCHONDRIAL"/>
    <property type="match status" value="1"/>
</dbReference>
<evidence type="ECO:0000256" key="1">
    <source>
        <dbReference type="ARBA" id="ARBA00005701"/>
    </source>
</evidence>
<feature type="region of interest" description="Disordered" evidence="3">
    <location>
        <begin position="151"/>
        <end position="215"/>
    </location>
</feature>
<feature type="region of interest" description="Disordered" evidence="3">
    <location>
        <begin position="61"/>
        <end position="83"/>
    </location>
</feature>
<dbReference type="STRING" id="69332.A0A388LVT4"/>
<name>A0A388LVT4_CHABU</name>
<evidence type="ECO:0000313" key="5">
    <source>
        <dbReference type="Proteomes" id="UP000265515"/>
    </source>
</evidence>
<feature type="compositionally biased region" description="Polar residues" evidence="3">
    <location>
        <begin position="62"/>
        <end position="74"/>
    </location>
</feature>
<proteinExistence type="inferred from homology"/>
<sequence length="215" mass="22841">MALQRPLYRSRAAVAALDRLLFSAPAGRCKVENRQSLPRRVAELTGQDGGDRTLQRELQSRPLHNNAVSPSTSPACGALSKPTSSSDSFGFDGGFVMRLIRSVSVTSSARSPLGCRVFGSGLQPLTTTATTSPHGEVPPLKVSIESLKDTSIDETEGESSGGGPVPSGEEHADNEDEPVIPPEQLAVRRQEIGGPTGPEPTRYGDWERGGRCSDF</sequence>
<evidence type="ECO:0000256" key="3">
    <source>
        <dbReference type="SAM" id="MobiDB-lite"/>
    </source>
</evidence>
<comment type="caution">
    <text evidence="4">The sequence shown here is derived from an EMBL/GenBank/DDBJ whole genome shotgun (WGS) entry which is preliminary data.</text>
</comment>
<feature type="compositionally biased region" description="Basic and acidic residues" evidence="3">
    <location>
        <begin position="202"/>
        <end position="215"/>
    </location>
</feature>
<dbReference type="PANTHER" id="PTHR28524">
    <property type="entry name" value="SUCCINATE DEHYDROGENASE ASSEMBLY FACTOR 4, MITOCHONDRIAL"/>
    <property type="match status" value="1"/>
</dbReference>
<reference evidence="4 5" key="1">
    <citation type="journal article" date="2018" name="Cell">
        <title>The Chara Genome: Secondary Complexity and Implications for Plant Terrestrialization.</title>
        <authorList>
            <person name="Nishiyama T."/>
            <person name="Sakayama H."/>
            <person name="Vries J.D."/>
            <person name="Buschmann H."/>
            <person name="Saint-Marcoux D."/>
            <person name="Ullrich K.K."/>
            <person name="Haas F.B."/>
            <person name="Vanderstraeten L."/>
            <person name="Becker D."/>
            <person name="Lang D."/>
            <person name="Vosolsobe S."/>
            <person name="Rombauts S."/>
            <person name="Wilhelmsson P.K.I."/>
            <person name="Janitza P."/>
            <person name="Kern R."/>
            <person name="Heyl A."/>
            <person name="Rumpler F."/>
            <person name="Villalobos L.I.A.C."/>
            <person name="Clay J.M."/>
            <person name="Skokan R."/>
            <person name="Toyoda A."/>
            <person name="Suzuki Y."/>
            <person name="Kagoshima H."/>
            <person name="Schijlen E."/>
            <person name="Tajeshwar N."/>
            <person name="Catarino B."/>
            <person name="Hetherington A.J."/>
            <person name="Saltykova A."/>
            <person name="Bonnot C."/>
            <person name="Breuninger H."/>
            <person name="Symeonidi A."/>
            <person name="Radhakrishnan G.V."/>
            <person name="Van Nieuwerburgh F."/>
            <person name="Deforce D."/>
            <person name="Chang C."/>
            <person name="Karol K.G."/>
            <person name="Hedrich R."/>
            <person name="Ulvskov P."/>
            <person name="Glockner G."/>
            <person name="Delwiche C.F."/>
            <person name="Petrasek J."/>
            <person name="Van de Peer Y."/>
            <person name="Friml J."/>
            <person name="Beilby M."/>
            <person name="Dolan L."/>
            <person name="Kohara Y."/>
            <person name="Sugano S."/>
            <person name="Fujiyama A."/>
            <person name="Delaux P.-M."/>
            <person name="Quint M."/>
            <person name="TheiBen G."/>
            <person name="Hagemann M."/>
            <person name="Harholt J."/>
            <person name="Dunand C."/>
            <person name="Zachgo S."/>
            <person name="Langdale J."/>
            <person name="Maumus F."/>
            <person name="Straeten D.V.D."/>
            <person name="Gould S.B."/>
            <person name="Rensing S.A."/>
        </authorList>
    </citation>
    <scope>NUCLEOTIDE SEQUENCE [LARGE SCALE GENOMIC DNA]</scope>
    <source>
        <strain evidence="4 5">S276</strain>
    </source>
</reference>
<keyword evidence="5" id="KW-1185">Reference proteome</keyword>
<protein>
    <recommendedName>
        <fullName evidence="2">Succinate dehydrogenase assembly factor 4, mitochondrial</fullName>
    </recommendedName>
</protein>
<dbReference type="OrthoDB" id="2021057at2759"/>
<accession>A0A388LVT4</accession>
<gene>
    <name evidence="4" type="ORF">CBR_g41366</name>
</gene>
<dbReference type="AlphaFoldDB" id="A0A388LVT4"/>
<evidence type="ECO:0000256" key="2">
    <source>
        <dbReference type="ARBA" id="ARBA00022170"/>
    </source>
</evidence>
<dbReference type="Pfam" id="PF07896">
    <property type="entry name" value="DUF1674"/>
    <property type="match status" value="1"/>
</dbReference>
<evidence type="ECO:0000313" key="4">
    <source>
        <dbReference type="EMBL" id="GBG86371.1"/>
    </source>
</evidence>
<dbReference type="InterPro" id="IPR012875">
    <property type="entry name" value="SDHF4"/>
</dbReference>
<dbReference type="EMBL" id="BFEA01000561">
    <property type="protein sequence ID" value="GBG86371.1"/>
    <property type="molecule type" value="Genomic_DNA"/>
</dbReference>